<name>A0A5R9L2D7_9BACT</name>
<keyword evidence="1" id="KW-0732">Signal</keyword>
<reference evidence="3 4" key="1">
    <citation type="submission" date="2019-05" db="EMBL/GenBank/DDBJ databases">
        <authorList>
            <person name="Qu J.-H."/>
        </authorList>
    </citation>
    <scope>NUCLEOTIDE SEQUENCE [LARGE SCALE GENOMIC DNA]</scope>
    <source>
        <strain evidence="3 4">T17</strain>
    </source>
</reference>
<dbReference type="Pfam" id="PF13449">
    <property type="entry name" value="Phytase-like"/>
    <property type="match status" value="1"/>
</dbReference>
<dbReference type="Proteomes" id="UP000306402">
    <property type="component" value="Unassembled WGS sequence"/>
</dbReference>
<proteinExistence type="predicted"/>
<gene>
    <name evidence="3" type="ORF">FEN17_03650</name>
</gene>
<comment type="caution">
    <text evidence="3">The sequence shown here is derived from an EMBL/GenBank/DDBJ whole genome shotgun (WGS) entry which is preliminary data.</text>
</comment>
<feature type="chain" id="PRO_5024282855" evidence="1">
    <location>
        <begin position="19"/>
        <end position="347"/>
    </location>
</feature>
<evidence type="ECO:0000259" key="2">
    <source>
        <dbReference type="Pfam" id="PF13449"/>
    </source>
</evidence>
<dbReference type="InterPro" id="IPR027372">
    <property type="entry name" value="Phytase-like_dom"/>
</dbReference>
<accession>A0A5R9L2D7</accession>
<feature type="domain" description="Phytase-like" evidence="2">
    <location>
        <begin position="42"/>
        <end position="327"/>
    </location>
</feature>
<dbReference type="OrthoDB" id="937728at2"/>
<evidence type="ECO:0000256" key="1">
    <source>
        <dbReference type="SAM" id="SignalP"/>
    </source>
</evidence>
<dbReference type="AlphaFoldDB" id="A0A5R9L2D7"/>
<dbReference type="EMBL" id="VCEJ01000002">
    <property type="protein sequence ID" value="TLV02726.1"/>
    <property type="molecule type" value="Genomic_DNA"/>
</dbReference>
<protein>
    <submittedName>
        <fullName evidence="3">Esterase-like activity of phytase family protein</fullName>
    </submittedName>
</protein>
<evidence type="ECO:0000313" key="3">
    <source>
        <dbReference type="EMBL" id="TLV02726.1"/>
    </source>
</evidence>
<dbReference type="RefSeq" id="WP_138363936.1">
    <property type="nucleotide sequence ID" value="NZ_VCEJ01000002.1"/>
</dbReference>
<keyword evidence="4" id="KW-1185">Reference proteome</keyword>
<sequence>MRIFPLLLLLFISAFSFGQSLHLENDPAQYQNNLNDLIKDKTFGGISGIEYVPGLNKWYFITDGVGTGRPSYLFEIDAKTQNGLPDWTKSAGHPVQGLTQSEAIRFDGEKFWIGTEEGIEPGVVNPDSSFEKGAFSMIMQQGQNWAMDKPSFEYRSKLNNRGYESLAIAGNDTVATISEWPFSEDGRYARLKLMNCKTAPCEMIAEYAYELDINSCNGNGQKVDGSLGNGISEILYIGNGRYLMMERCFTGSSGDVKLYETRITADATNVGTPAFKELAKAPSFRPLPKQEVFNFSSIKNIKKIDNLEGMTWGPDHKTIAVISDNNFEADTTRQKTQWFVLKVIGDK</sequence>
<organism evidence="3 4">
    <name type="scientific">Dyadobacter luticola</name>
    <dbReference type="NCBI Taxonomy" id="1979387"/>
    <lineage>
        <taxon>Bacteria</taxon>
        <taxon>Pseudomonadati</taxon>
        <taxon>Bacteroidota</taxon>
        <taxon>Cytophagia</taxon>
        <taxon>Cytophagales</taxon>
        <taxon>Spirosomataceae</taxon>
        <taxon>Dyadobacter</taxon>
    </lineage>
</organism>
<evidence type="ECO:0000313" key="4">
    <source>
        <dbReference type="Proteomes" id="UP000306402"/>
    </source>
</evidence>
<feature type="signal peptide" evidence="1">
    <location>
        <begin position="1"/>
        <end position="18"/>
    </location>
</feature>